<feature type="region of interest" description="Disordered" evidence="6">
    <location>
        <begin position="507"/>
        <end position="539"/>
    </location>
</feature>
<dbReference type="InterPro" id="IPR004166">
    <property type="entry name" value="a-kinase_dom"/>
</dbReference>
<dbReference type="InterPro" id="IPR011990">
    <property type="entry name" value="TPR-like_helical_dom_sf"/>
</dbReference>
<evidence type="ECO:0000313" key="9">
    <source>
        <dbReference type="Proteomes" id="UP000215902"/>
    </source>
</evidence>
<dbReference type="Gene3D" id="3.20.200.10">
    <property type="entry name" value="MHCK/EF2 kinase"/>
    <property type="match status" value="1"/>
</dbReference>
<dbReference type="Gene3D" id="3.30.200.20">
    <property type="entry name" value="Phosphorylase Kinase, domain 1"/>
    <property type="match status" value="2"/>
</dbReference>
<sequence length="824" mass="89733">MSDREEIFKLEKDANFDEQEDDEEEEDDDSSMPELGCEVSIEDLCCDADDEGGNSNASAAARPEPRRLTLQQRRRLNLYSRPVGLPTGAAASSAAANSNTNSGSNAIGVAMDASWAVHDTPTIHEEDSGVGSVTSPEVQPESAEFPNWRQRGGRIRTMSEPPSPADEDEAAEQAAAHNNGPGNELAAAGASGGAAAGIAGTRRTRTQSTSQAVLSPNSRWPKALLLASRSVHKDPWRDKPVLSAPEEDAVRHLYNPHRREWVQDRVRVRIETEAFDQGAMRQCFRLKKLPRISRMDNWTTSACNYVAKKYIEEVDNSVYFEDVRLQMNAKLWAQEYNRHQPPKKVDIMQMSVIEFINRPGAPMYHLEHYIEGEYIKYNSNSGFVDEKLRQTPHALSHFTFERSGHQLIVVDIQGVDDIYTDPQIHTAGGTEFGDGNLGVRGMALFFQSHTCNDICRRMGLSQFDLAPTEVANAPATPTSAETCIRADIFTIGSPPPIASPVSNSVFDSGCSTDEDQQPAGGAATWTPLRRRRNTSGELTPEEELLALSLALNRRQRPSCVQGVLAGGRRQQQKLQQQLSWGRSRSDSGENSDSCSGAGCSSACCLPGLPEVRVVGPILGRVHHELVRLHESGRFANSEGAVDWSAALYHEQISAELGVVEAAANLARLHLGMPADCLQDMPRDLLQPSPTFGLAYLESAARLGDRPAMLQLARANDLGHEGLPDNAGQPNWDKAAHYYQQALAMCGQADREGGYDSLDTPSYALKARLAELYLAGGHGLDADPAASVDLYGEAAEDAMAQGNGKLATKYYALAEEAAALVPDDE</sequence>
<dbReference type="OrthoDB" id="301415at2759"/>
<proteinExistence type="predicted"/>
<feature type="compositionally biased region" description="Low complexity" evidence="6">
    <location>
        <begin position="196"/>
        <end position="211"/>
    </location>
</feature>
<evidence type="ECO:0000259" key="7">
    <source>
        <dbReference type="PROSITE" id="PS51158"/>
    </source>
</evidence>
<dbReference type="GO" id="GO:0031037">
    <property type="term" value="P:myosin II filament disassembly"/>
    <property type="evidence" value="ECO:0007669"/>
    <property type="project" value="TreeGrafter"/>
</dbReference>
<dbReference type="PANTHER" id="PTHR45992">
    <property type="entry name" value="EUKARYOTIC ELONGATION FACTOR 2 KINASE-RELATED"/>
    <property type="match status" value="1"/>
</dbReference>
<gene>
    <name evidence="8" type="ORF">BOX15_Mlig023682g1</name>
</gene>
<protein>
    <recommendedName>
        <fullName evidence="7">Alpha-type protein kinase domain-containing protein</fullName>
    </recommendedName>
</protein>
<keyword evidence="3" id="KW-0547">Nucleotide-binding</keyword>
<keyword evidence="2" id="KW-0808">Transferase</keyword>
<organism evidence="8 9">
    <name type="scientific">Macrostomum lignano</name>
    <dbReference type="NCBI Taxonomy" id="282301"/>
    <lineage>
        <taxon>Eukaryota</taxon>
        <taxon>Metazoa</taxon>
        <taxon>Spiralia</taxon>
        <taxon>Lophotrochozoa</taxon>
        <taxon>Platyhelminthes</taxon>
        <taxon>Rhabditophora</taxon>
        <taxon>Macrostomorpha</taxon>
        <taxon>Macrostomida</taxon>
        <taxon>Macrostomidae</taxon>
        <taxon>Macrostomum</taxon>
    </lineage>
</organism>
<feature type="domain" description="Alpha-type protein kinase" evidence="7">
    <location>
        <begin position="253"/>
        <end position="463"/>
    </location>
</feature>
<dbReference type="GO" id="GO:0004686">
    <property type="term" value="F:elongation factor-2 kinase activity"/>
    <property type="evidence" value="ECO:0007669"/>
    <property type="project" value="InterPro"/>
</dbReference>
<dbReference type="Pfam" id="PF02816">
    <property type="entry name" value="Alpha_kinase"/>
    <property type="match status" value="1"/>
</dbReference>
<feature type="compositionally biased region" description="Acidic residues" evidence="6">
    <location>
        <begin position="40"/>
        <end position="52"/>
    </location>
</feature>
<keyword evidence="1" id="KW-0723">Serine/threonine-protein kinase</keyword>
<evidence type="ECO:0000256" key="6">
    <source>
        <dbReference type="SAM" id="MobiDB-lite"/>
    </source>
</evidence>
<feature type="region of interest" description="Disordered" evidence="6">
    <location>
        <begin position="1"/>
        <end position="100"/>
    </location>
</feature>
<dbReference type="SMART" id="SM00811">
    <property type="entry name" value="Alpha_kinase"/>
    <property type="match status" value="1"/>
</dbReference>
<dbReference type="SUPFAM" id="SSF56112">
    <property type="entry name" value="Protein kinase-like (PK-like)"/>
    <property type="match status" value="1"/>
</dbReference>
<feature type="compositionally biased region" description="Acidic residues" evidence="6">
    <location>
        <begin position="16"/>
        <end position="31"/>
    </location>
</feature>
<keyword evidence="5" id="KW-0067">ATP-binding</keyword>
<dbReference type="FunFam" id="3.20.200.10:FF:000002">
    <property type="entry name" value="Eukaryotic elongation factor 2 kinase"/>
    <property type="match status" value="1"/>
</dbReference>
<dbReference type="SUPFAM" id="SSF81901">
    <property type="entry name" value="HCP-like"/>
    <property type="match status" value="1"/>
</dbReference>
<dbReference type="InterPro" id="IPR047588">
    <property type="entry name" value="eEF2K_a_kinase_dom"/>
</dbReference>
<accession>A0A267G5X2</accession>
<dbReference type="GO" id="GO:0005524">
    <property type="term" value="F:ATP binding"/>
    <property type="evidence" value="ECO:0007669"/>
    <property type="project" value="UniProtKB-KW"/>
</dbReference>
<feature type="compositionally biased region" description="Basic and acidic residues" evidence="6">
    <location>
        <begin position="1"/>
        <end position="15"/>
    </location>
</feature>
<dbReference type="EMBL" id="NIVC01000530">
    <property type="protein sequence ID" value="PAA81433.1"/>
    <property type="molecule type" value="Genomic_DNA"/>
</dbReference>
<dbReference type="InterPro" id="IPR011009">
    <property type="entry name" value="Kinase-like_dom_sf"/>
</dbReference>
<evidence type="ECO:0000256" key="5">
    <source>
        <dbReference type="ARBA" id="ARBA00022840"/>
    </source>
</evidence>
<dbReference type="GO" id="GO:1903013">
    <property type="term" value="P:response to differentiation-inducing factor 1"/>
    <property type="evidence" value="ECO:0007669"/>
    <property type="project" value="TreeGrafter"/>
</dbReference>
<dbReference type="Proteomes" id="UP000215902">
    <property type="component" value="Unassembled WGS sequence"/>
</dbReference>
<evidence type="ECO:0000256" key="2">
    <source>
        <dbReference type="ARBA" id="ARBA00022679"/>
    </source>
</evidence>
<evidence type="ECO:0000313" key="8">
    <source>
        <dbReference type="EMBL" id="PAA81433.1"/>
    </source>
</evidence>
<dbReference type="AlphaFoldDB" id="A0A267G5X2"/>
<dbReference type="InterPro" id="IPR051852">
    <property type="entry name" value="Alpha-type_PK"/>
</dbReference>
<reference evidence="8 9" key="1">
    <citation type="submission" date="2017-06" db="EMBL/GenBank/DDBJ databases">
        <title>A platform for efficient transgenesis in Macrostomum lignano, a flatworm model organism for stem cell research.</title>
        <authorList>
            <person name="Berezikov E."/>
        </authorList>
    </citation>
    <scope>NUCLEOTIDE SEQUENCE [LARGE SCALE GENOMIC DNA]</scope>
    <source>
        <strain evidence="8">DV1</strain>
        <tissue evidence="8">Whole organism</tissue>
    </source>
</reference>
<feature type="compositionally biased region" description="Low complexity" evidence="6">
    <location>
        <begin position="87"/>
        <end position="100"/>
    </location>
</feature>
<dbReference type="PANTHER" id="PTHR45992:SF2">
    <property type="entry name" value="EUKARYOTIC ELONGATION FACTOR 2 KINASE"/>
    <property type="match status" value="1"/>
</dbReference>
<dbReference type="Gene3D" id="1.25.40.10">
    <property type="entry name" value="Tetratricopeptide repeat domain"/>
    <property type="match status" value="1"/>
</dbReference>
<evidence type="ECO:0000256" key="4">
    <source>
        <dbReference type="ARBA" id="ARBA00022777"/>
    </source>
</evidence>
<evidence type="ECO:0000256" key="1">
    <source>
        <dbReference type="ARBA" id="ARBA00022527"/>
    </source>
</evidence>
<dbReference type="PROSITE" id="PS51158">
    <property type="entry name" value="ALPHA_KINASE"/>
    <property type="match status" value="1"/>
</dbReference>
<evidence type="ECO:0000256" key="3">
    <source>
        <dbReference type="ARBA" id="ARBA00022741"/>
    </source>
</evidence>
<dbReference type="STRING" id="282301.A0A267G5X2"/>
<keyword evidence="4" id="KW-0418">Kinase</keyword>
<keyword evidence="9" id="KW-1185">Reference proteome</keyword>
<name>A0A267G5X2_9PLAT</name>
<comment type="caution">
    <text evidence="8">The sequence shown here is derived from an EMBL/GenBank/DDBJ whole genome shotgun (WGS) entry which is preliminary data.</text>
</comment>
<feature type="region of interest" description="Disordered" evidence="6">
    <location>
        <begin position="562"/>
        <end position="591"/>
    </location>
</feature>
<feature type="region of interest" description="Disordered" evidence="6">
    <location>
        <begin position="123"/>
        <end position="216"/>
    </location>
</feature>
<dbReference type="CDD" id="cd16967">
    <property type="entry name" value="Alpha_kinase_eEF2K"/>
    <property type="match status" value="1"/>
</dbReference>